<proteinExistence type="predicted"/>
<evidence type="ECO:0000313" key="2">
    <source>
        <dbReference type="EMBL" id="MDC8829501.1"/>
    </source>
</evidence>
<protein>
    <recommendedName>
        <fullName evidence="4">Solute-binding protein family 3/N-terminal domain-containing protein</fullName>
    </recommendedName>
</protein>
<organism evidence="2 3">
    <name type="scientific">Alteromonas gilva</name>
    <dbReference type="NCBI Taxonomy" id="2987522"/>
    <lineage>
        <taxon>Bacteria</taxon>
        <taxon>Pseudomonadati</taxon>
        <taxon>Pseudomonadota</taxon>
        <taxon>Gammaproteobacteria</taxon>
        <taxon>Alteromonadales</taxon>
        <taxon>Alteromonadaceae</taxon>
        <taxon>Alteromonas/Salinimonas group</taxon>
        <taxon>Alteromonas</taxon>
    </lineage>
</organism>
<dbReference type="RefSeq" id="WP_273637891.1">
    <property type="nucleotide sequence ID" value="NZ_JAQQXP010000001.1"/>
</dbReference>
<accession>A0ABT5KXM1</accession>
<evidence type="ECO:0000256" key="1">
    <source>
        <dbReference type="SAM" id="Phobius"/>
    </source>
</evidence>
<dbReference type="Proteomes" id="UP001218788">
    <property type="component" value="Unassembled WGS sequence"/>
</dbReference>
<evidence type="ECO:0008006" key="4">
    <source>
        <dbReference type="Google" id="ProtNLM"/>
    </source>
</evidence>
<evidence type="ECO:0000313" key="3">
    <source>
        <dbReference type="Proteomes" id="UP001218788"/>
    </source>
</evidence>
<keyword evidence="3" id="KW-1185">Reference proteome</keyword>
<sequence length="302" mass="34536">MSGVQHLISRISTYLKLSLVVYGLSMVMAAWAQQLHADELHFLYNSQLKLRSDYELDVLNAVMEATEAEYGDYSIITLESGYTIERLIKHAEESPDVWLWASPYNPINTDLAVIEYPIFNGVLGLRSIIVHQDNLPALNQVTNLEALKQYTIGQGPGWTDVAIYRHNGFNVTEARLTRLFNMTANKRFELFPLGRIEIDQQTLQSKKGGDVLTIAPNHMIYYPHPVLFHLSHKHTKVIKRLREGLVTITNNGVLEALFESHFPQITAQLRQPDTIVFTLENNTLPQEYLEKMSHLPLLKNLR</sequence>
<reference evidence="2 3" key="1">
    <citation type="submission" date="2022-10" db="EMBL/GenBank/DDBJ databases">
        <title>Alteromonas sp. chi3 Genome sequencing.</title>
        <authorList>
            <person name="Park S."/>
        </authorList>
    </citation>
    <scope>NUCLEOTIDE SEQUENCE [LARGE SCALE GENOMIC DNA]</scope>
    <source>
        <strain evidence="3">chi3</strain>
    </source>
</reference>
<dbReference type="EMBL" id="JAQQXP010000001">
    <property type="protein sequence ID" value="MDC8829501.1"/>
    <property type="molecule type" value="Genomic_DNA"/>
</dbReference>
<feature type="transmembrane region" description="Helical" evidence="1">
    <location>
        <begin position="12"/>
        <end position="32"/>
    </location>
</feature>
<gene>
    <name evidence="2" type="ORF">OIK42_01875</name>
</gene>
<comment type="caution">
    <text evidence="2">The sequence shown here is derived from an EMBL/GenBank/DDBJ whole genome shotgun (WGS) entry which is preliminary data.</text>
</comment>
<keyword evidence="1" id="KW-1133">Transmembrane helix</keyword>
<keyword evidence="1" id="KW-0812">Transmembrane</keyword>
<dbReference type="SUPFAM" id="SSF53850">
    <property type="entry name" value="Periplasmic binding protein-like II"/>
    <property type="match status" value="1"/>
</dbReference>
<name>A0ABT5KXM1_9ALTE</name>
<keyword evidence="1" id="KW-0472">Membrane</keyword>